<accession>A0A7W5BA83</accession>
<dbReference type="SUPFAM" id="SSF47598">
    <property type="entry name" value="Ribbon-helix-helix"/>
    <property type="match status" value="1"/>
</dbReference>
<comment type="caution">
    <text evidence="2">The sequence shown here is derived from an EMBL/GenBank/DDBJ whole genome shotgun (WGS) entry which is preliminary data.</text>
</comment>
<keyword evidence="3" id="KW-1185">Reference proteome</keyword>
<evidence type="ECO:0000313" key="3">
    <source>
        <dbReference type="Proteomes" id="UP000541535"/>
    </source>
</evidence>
<dbReference type="AlphaFoldDB" id="A0A7W5BA83"/>
<organism evidence="2 3">
    <name type="scientific">Pseudoduganella violacea</name>
    <dbReference type="NCBI Taxonomy" id="1715466"/>
    <lineage>
        <taxon>Bacteria</taxon>
        <taxon>Pseudomonadati</taxon>
        <taxon>Pseudomonadota</taxon>
        <taxon>Betaproteobacteria</taxon>
        <taxon>Burkholderiales</taxon>
        <taxon>Oxalobacteraceae</taxon>
        <taxon>Telluria group</taxon>
        <taxon>Pseudoduganella</taxon>
    </lineage>
</organism>
<reference evidence="2 3" key="1">
    <citation type="submission" date="2020-08" db="EMBL/GenBank/DDBJ databases">
        <title>Genomic Encyclopedia of Type Strains, Phase III (KMG-III): the genomes of soil and plant-associated and newly described type strains.</title>
        <authorList>
            <person name="Whitman W."/>
        </authorList>
    </citation>
    <scope>NUCLEOTIDE SEQUENCE [LARGE SCALE GENOMIC DNA]</scope>
    <source>
        <strain evidence="2 3">CECT 8897</strain>
    </source>
</reference>
<dbReference type="GO" id="GO:0006355">
    <property type="term" value="P:regulation of DNA-templated transcription"/>
    <property type="evidence" value="ECO:0007669"/>
    <property type="project" value="InterPro"/>
</dbReference>
<evidence type="ECO:0000313" key="2">
    <source>
        <dbReference type="EMBL" id="MBB3119429.1"/>
    </source>
</evidence>
<dbReference type="InterPro" id="IPR010985">
    <property type="entry name" value="Ribbon_hlx_hlx"/>
</dbReference>
<dbReference type="Proteomes" id="UP000541535">
    <property type="component" value="Unassembled WGS sequence"/>
</dbReference>
<dbReference type="Pfam" id="PF01402">
    <property type="entry name" value="RHH_1"/>
    <property type="match status" value="1"/>
</dbReference>
<dbReference type="InterPro" id="IPR002145">
    <property type="entry name" value="CopG"/>
</dbReference>
<dbReference type="Gene3D" id="1.20.5.780">
    <property type="entry name" value="Single helix bin"/>
    <property type="match status" value="1"/>
</dbReference>
<feature type="domain" description="Ribbon-helix-helix protein CopG" evidence="1">
    <location>
        <begin position="4"/>
        <end position="42"/>
    </location>
</feature>
<dbReference type="EMBL" id="JACHXD010000006">
    <property type="protein sequence ID" value="MBB3119429.1"/>
    <property type="molecule type" value="Genomic_DNA"/>
</dbReference>
<protein>
    <submittedName>
        <fullName evidence="2">Putative transcriptional regulator</fullName>
    </submittedName>
</protein>
<dbReference type="RefSeq" id="WP_183441270.1">
    <property type="nucleotide sequence ID" value="NZ_JACHXD010000006.1"/>
</dbReference>
<evidence type="ECO:0000259" key="1">
    <source>
        <dbReference type="Pfam" id="PF01402"/>
    </source>
</evidence>
<gene>
    <name evidence="2" type="ORF">FHS03_002481</name>
</gene>
<name>A0A7W5BA83_9BURK</name>
<proteinExistence type="predicted"/>
<sequence>MSTTTIRLPEELKERVDKAAERTGKTPHNFILDAIAEKAEQEELKADFEAEAGVRFSRILETGETISWAEMRRYLKDRMQGKDAAIPVASVNS</sequence>